<accession>A0AAW2FIY3</accession>
<gene>
    <name evidence="1" type="ORF">PUN28_010961</name>
</gene>
<comment type="caution">
    <text evidence="1">The sequence shown here is derived from an EMBL/GenBank/DDBJ whole genome shotgun (WGS) entry which is preliminary data.</text>
</comment>
<keyword evidence="2" id="KW-1185">Reference proteome</keyword>
<dbReference type="Proteomes" id="UP001430953">
    <property type="component" value="Unassembled WGS sequence"/>
</dbReference>
<protein>
    <submittedName>
        <fullName evidence="1">Uncharacterized protein</fullName>
    </submittedName>
</protein>
<evidence type="ECO:0000313" key="2">
    <source>
        <dbReference type="Proteomes" id="UP001430953"/>
    </source>
</evidence>
<organism evidence="1 2">
    <name type="scientific">Cardiocondyla obscurior</name>
    <dbReference type="NCBI Taxonomy" id="286306"/>
    <lineage>
        <taxon>Eukaryota</taxon>
        <taxon>Metazoa</taxon>
        <taxon>Ecdysozoa</taxon>
        <taxon>Arthropoda</taxon>
        <taxon>Hexapoda</taxon>
        <taxon>Insecta</taxon>
        <taxon>Pterygota</taxon>
        <taxon>Neoptera</taxon>
        <taxon>Endopterygota</taxon>
        <taxon>Hymenoptera</taxon>
        <taxon>Apocrita</taxon>
        <taxon>Aculeata</taxon>
        <taxon>Formicoidea</taxon>
        <taxon>Formicidae</taxon>
        <taxon>Myrmicinae</taxon>
        <taxon>Cardiocondyla</taxon>
    </lineage>
</organism>
<proteinExistence type="predicted"/>
<reference evidence="1 2" key="1">
    <citation type="submission" date="2023-03" db="EMBL/GenBank/DDBJ databases">
        <title>High recombination rates correlate with genetic variation in Cardiocondyla obscurior ants.</title>
        <authorList>
            <person name="Errbii M."/>
        </authorList>
    </citation>
    <scope>NUCLEOTIDE SEQUENCE [LARGE SCALE GENOMIC DNA]</scope>
    <source>
        <strain evidence="1">Alpha-2009</strain>
        <tissue evidence="1">Whole body</tissue>
    </source>
</reference>
<sequence length="194" mass="22392">MELCEDLPAIRRIDGESLKHFVVRKHRPHTLVKDILLNTMFGKYSRVDSARNEKLPCLPFISAASKVCSRSHPLSYFPDEQTSNNSVRAFFPNSILESLQTTNIRICGPQKRSYAWEFFSLPLFDRIIGGKLKKAFKKLHDNVIVYKNLKGENGNVTQIIFIIDKFDAVFPICMNAVFNVNNNSHLQREMFARR</sequence>
<evidence type="ECO:0000313" key="1">
    <source>
        <dbReference type="EMBL" id="KAL0115783.1"/>
    </source>
</evidence>
<dbReference type="AlphaFoldDB" id="A0AAW2FIY3"/>
<name>A0AAW2FIY3_9HYME</name>
<dbReference type="EMBL" id="JADYXP020000010">
    <property type="protein sequence ID" value="KAL0115783.1"/>
    <property type="molecule type" value="Genomic_DNA"/>
</dbReference>